<evidence type="ECO:0000256" key="5">
    <source>
        <dbReference type="ARBA" id="ARBA00022840"/>
    </source>
</evidence>
<evidence type="ECO:0000256" key="4">
    <source>
        <dbReference type="ARBA" id="ARBA00022777"/>
    </source>
</evidence>
<dbReference type="CDD" id="cd01167">
    <property type="entry name" value="bac_FRK"/>
    <property type="match status" value="1"/>
</dbReference>
<evidence type="ECO:0000256" key="2">
    <source>
        <dbReference type="ARBA" id="ARBA00022679"/>
    </source>
</evidence>
<dbReference type="Proteomes" id="UP000822152">
    <property type="component" value="Unassembled WGS sequence"/>
</dbReference>
<dbReference type="Gene3D" id="3.40.1190.20">
    <property type="match status" value="1"/>
</dbReference>
<evidence type="ECO:0000313" key="8">
    <source>
        <dbReference type="Proteomes" id="UP000822152"/>
    </source>
</evidence>
<dbReference type="PRINTS" id="PR00990">
    <property type="entry name" value="RIBOKINASE"/>
</dbReference>
<dbReference type="SUPFAM" id="SSF53613">
    <property type="entry name" value="Ribokinase-like"/>
    <property type="match status" value="1"/>
</dbReference>
<evidence type="ECO:0000259" key="6">
    <source>
        <dbReference type="Pfam" id="PF00294"/>
    </source>
</evidence>
<dbReference type="Gene3D" id="3.30.1340.10">
    <property type="entry name" value="HPr-like"/>
    <property type="match status" value="1"/>
</dbReference>
<evidence type="ECO:0000313" key="7">
    <source>
        <dbReference type="EMBL" id="NSF74155.1"/>
    </source>
</evidence>
<name>A0ABX2GR56_9FIRM</name>
<dbReference type="InterPro" id="IPR011611">
    <property type="entry name" value="PfkB_dom"/>
</dbReference>
<protein>
    <submittedName>
        <fullName evidence="7">Carbohydrate kinase</fullName>
    </submittedName>
</protein>
<dbReference type="PANTHER" id="PTHR43085">
    <property type="entry name" value="HEXOKINASE FAMILY MEMBER"/>
    <property type="match status" value="1"/>
</dbReference>
<reference evidence="7 8" key="1">
    <citation type="journal article" date="2020" name="Cell Host Microbe">
        <title>Functional and Genomic Variation between Human-Derived Isolates of Lachnospiraceae Reveals Inter- and Intra-Species Diversity.</title>
        <authorList>
            <person name="Sorbara M.T."/>
            <person name="Littmann E.R."/>
            <person name="Fontana E."/>
            <person name="Moody T.U."/>
            <person name="Kohout C.E."/>
            <person name="Gjonbalaj M."/>
            <person name="Eaton V."/>
            <person name="Seok R."/>
            <person name="Leiner I.M."/>
            <person name="Pamer E.G."/>
        </authorList>
    </citation>
    <scope>NUCLEOTIDE SEQUENCE [LARGE SCALE GENOMIC DNA]</scope>
    <source>
        <strain evidence="7 8">MSK.20.11</strain>
    </source>
</reference>
<feature type="domain" description="Carbohydrate kinase PfkB" evidence="6">
    <location>
        <begin position="92"/>
        <end position="396"/>
    </location>
</feature>
<keyword evidence="5" id="KW-0067">ATP-binding</keyword>
<sequence length="410" mass="45809">MIVKVVLKTMQNARKLVSIVEPISCDVELCCGRYVVNAKSMLGVLSMPDFEKGELHVHTDNDKECELILDKLLEADLLMDTNDAVCRSIYDITVFGEILIDFTSQRLNEDGQMLYARNPGGAPANVAVASGRLGAHTAFMGKAGEDMHGEFLRSVLQKENVDTRGMLLDKNYFTTLAFVEVNESGERTFSFARKPGADTQIQKEELDVDILDQTNIFHIGSLSLTDQPARDTTFYAVKRAKNKGSIISYDPNYRASLWENEEIAKEHMRSLIPYVDIMKISDEETELLSGYKKVPEAAEELYRQGVKIVAITLGRNGTYIYNKEGGRIVNGFAVEHVADTNGAGDSFWGSFLYKLSQSDKRIDELTLEELAEYARFGNAAASLCVEKKGAIPAMPKLSQVEERLEDKKWI</sequence>
<evidence type="ECO:0000256" key="3">
    <source>
        <dbReference type="ARBA" id="ARBA00022741"/>
    </source>
</evidence>
<proteinExistence type="inferred from homology"/>
<accession>A0ABX2GR56</accession>
<comment type="caution">
    <text evidence="7">The sequence shown here is derived from an EMBL/GenBank/DDBJ whole genome shotgun (WGS) entry which is preliminary data.</text>
</comment>
<evidence type="ECO:0000256" key="1">
    <source>
        <dbReference type="ARBA" id="ARBA00010688"/>
    </source>
</evidence>
<dbReference type="SUPFAM" id="SSF55594">
    <property type="entry name" value="HPr-like"/>
    <property type="match status" value="1"/>
</dbReference>
<dbReference type="EMBL" id="JAAIPF010000021">
    <property type="protein sequence ID" value="NSF74155.1"/>
    <property type="molecule type" value="Genomic_DNA"/>
</dbReference>
<dbReference type="InterPro" id="IPR002173">
    <property type="entry name" value="Carboh/pur_kinase_PfkB_CS"/>
</dbReference>
<keyword evidence="2" id="KW-0808">Transferase</keyword>
<dbReference type="InterPro" id="IPR002139">
    <property type="entry name" value="Ribo/fructo_kinase"/>
</dbReference>
<gene>
    <name evidence="7" type="ORF">G4952_10070</name>
</gene>
<dbReference type="InterPro" id="IPR029056">
    <property type="entry name" value="Ribokinase-like"/>
</dbReference>
<keyword evidence="3" id="KW-0547">Nucleotide-binding</keyword>
<dbReference type="RefSeq" id="WP_173743609.1">
    <property type="nucleotide sequence ID" value="NZ_JAAIPF010000021.1"/>
</dbReference>
<dbReference type="InterPro" id="IPR050306">
    <property type="entry name" value="PfkB_Carbo_kinase"/>
</dbReference>
<dbReference type="Pfam" id="PF00294">
    <property type="entry name" value="PfkB"/>
    <property type="match status" value="1"/>
</dbReference>
<keyword evidence="4 7" id="KW-0418">Kinase</keyword>
<dbReference type="PANTHER" id="PTHR43085:SF1">
    <property type="entry name" value="PSEUDOURIDINE KINASE-RELATED"/>
    <property type="match status" value="1"/>
</dbReference>
<dbReference type="InterPro" id="IPR035895">
    <property type="entry name" value="HPr-like_sf"/>
</dbReference>
<comment type="similarity">
    <text evidence="1">Belongs to the carbohydrate kinase PfkB family.</text>
</comment>
<dbReference type="PROSITE" id="PS00583">
    <property type="entry name" value="PFKB_KINASES_1"/>
    <property type="match status" value="1"/>
</dbReference>
<organism evidence="7 8">
    <name type="scientific">Blautia wexlerae</name>
    <dbReference type="NCBI Taxonomy" id="418240"/>
    <lineage>
        <taxon>Bacteria</taxon>
        <taxon>Bacillati</taxon>
        <taxon>Bacillota</taxon>
        <taxon>Clostridia</taxon>
        <taxon>Lachnospirales</taxon>
        <taxon>Lachnospiraceae</taxon>
        <taxon>Blautia</taxon>
    </lineage>
</organism>
<dbReference type="GO" id="GO:0016301">
    <property type="term" value="F:kinase activity"/>
    <property type="evidence" value="ECO:0007669"/>
    <property type="project" value="UniProtKB-KW"/>
</dbReference>
<keyword evidence="8" id="KW-1185">Reference proteome</keyword>